<sequence>MEAKLTVTDAEALGVGERRKIPTDKGKQHDIISEGKQALKIAADHLELKQSLAQAREEERIYEEMKNEESTFAPVHTQSPPICTIQSGSSAGLEPTSQQQLVSSVGFPDYQQPLQASPLSAFTVPQKGPIYTTPINIGASWRKEETTAYAAKPHEHPSSEHSSSCPSLATTPAVTYAAPD</sequence>
<organism evidence="2 3">
    <name type="scientific">Porites lobata</name>
    <dbReference type="NCBI Taxonomy" id="104759"/>
    <lineage>
        <taxon>Eukaryota</taxon>
        <taxon>Metazoa</taxon>
        <taxon>Cnidaria</taxon>
        <taxon>Anthozoa</taxon>
        <taxon>Hexacorallia</taxon>
        <taxon>Scleractinia</taxon>
        <taxon>Fungiina</taxon>
        <taxon>Poritidae</taxon>
        <taxon>Porites</taxon>
    </lineage>
</organism>
<gene>
    <name evidence="2" type="ORF">PLOB_00008392</name>
</gene>
<feature type="compositionally biased region" description="Polar residues" evidence="1">
    <location>
        <begin position="76"/>
        <end position="97"/>
    </location>
</feature>
<dbReference type="Proteomes" id="UP001159405">
    <property type="component" value="Unassembled WGS sequence"/>
</dbReference>
<evidence type="ECO:0000256" key="1">
    <source>
        <dbReference type="SAM" id="MobiDB-lite"/>
    </source>
</evidence>
<proteinExistence type="predicted"/>
<feature type="region of interest" description="Disordered" evidence="1">
    <location>
        <begin position="69"/>
        <end position="97"/>
    </location>
</feature>
<accession>A0ABN8NBH3</accession>
<dbReference type="EMBL" id="CALNXK010000014">
    <property type="protein sequence ID" value="CAH3046137.1"/>
    <property type="molecule type" value="Genomic_DNA"/>
</dbReference>
<reference evidence="2 3" key="1">
    <citation type="submission" date="2022-05" db="EMBL/GenBank/DDBJ databases">
        <authorList>
            <consortium name="Genoscope - CEA"/>
            <person name="William W."/>
        </authorList>
    </citation>
    <scope>NUCLEOTIDE SEQUENCE [LARGE SCALE GENOMIC DNA]</scope>
</reference>
<keyword evidence="3" id="KW-1185">Reference proteome</keyword>
<protein>
    <submittedName>
        <fullName evidence="2">Uncharacterized protein</fullName>
    </submittedName>
</protein>
<feature type="non-terminal residue" evidence="2">
    <location>
        <position position="180"/>
    </location>
</feature>
<comment type="caution">
    <text evidence="2">The sequence shown here is derived from an EMBL/GenBank/DDBJ whole genome shotgun (WGS) entry which is preliminary data.</text>
</comment>
<evidence type="ECO:0000313" key="2">
    <source>
        <dbReference type="EMBL" id="CAH3046137.1"/>
    </source>
</evidence>
<evidence type="ECO:0000313" key="3">
    <source>
        <dbReference type="Proteomes" id="UP001159405"/>
    </source>
</evidence>
<name>A0ABN8NBH3_9CNID</name>
<feature type="region of interest" description="Disordered" evidence="1">
    <location>
        <begin position="146"/>
        <end position="180"/>
    </location>
</feature>
<feature type="compositionally biased region" description="Basic and acidic residues" evidence="1">
    <location>
        <begin position="146"/>
        <end position="159"/>
    </location>
</feature>